<organism evidence="3">
    <name type="scientific">Phaeodactylum tricornutum</name>
    <name type="common">Diatom</name>
    <dbReference type="NCBI Taxonomy" id="2850"/>
    <lineage>
        <taxon>Eukaryota</taxon>
        <taxon>Sar</taxon>
        <taxon>Stramenopiles</taxon>
        <taxon>Ochrophyta</taxon>
        <taxon>Bacillariophyta</taxon>
        <taxon>Bacillariophyceae</taxon>
        <taxon>Bacillariophycidae</taxon>
        <taxon>Naviculales</taxon>
        <taxon>Phaeodactylaceae</taxon>
        <taxon>Phaeodactylum</taxon>
    </lineage>
</organism>
<protein>
    <recommendedName>
        <fullName evidence="2">GST C-terminal domain-containing protein</fullName>
    </recommendedName>
</protein>
<proteinExistence type="predicted"/>
<evidence type="ECO:0000259" key="2">
    <source>
        <dbReference type="PROSITE" id="PS50405"/>
    </source>
</evidence>
<dbReference type="SUPFAM" id="SSF52833">
    <property type="entry name" value="Thioredoxin-like"/>
    <property type="match status" value="1"/>
</dbReference>
<dbReference type="GO" id="GO:0005737">
    <property type="term" value="C:cytoplasm"/>
    <property type="evidence" value="ECO:0007669"/>
    <property type="project" value="TreeGrafter"/>
</dbReference>
<dbReference type="InterPro" id="IPR047047">
    <property type="entry name" value="GST_Omega-like_C"/>
</dbReference>
<dbReference type="GO" id="GO:0004364">
    <property type="term" value="F:glutathione transferase activity"/>
    <property type="evidence" value="ECO:0007669"/>
    <property type="project" value="InterPro"/>
</dbReference>
<evidence type="ECO:0000313" key="3">
    <source>
        <dbReference type="EMBL" id="CAG9279034.1"/>
    </source>
</evidence>
<feature type="signal peptide" evidence="1">
    <location>
        <begin position="1"/>
        <end position="27"/>
    </location>
</feature>
<evidence type="ECO:0000256" key="1">
    <source>
        <dbReference type="SAM" id="SignalP"/>
    </source>
</evidence>
<dbReference type="InterPro" id="IPR004045">
    <property type="entry name" value="Glutathione_S-Trfase_N"/>
</dbReference>
<feature type="chain" id="PRO_5035433006" description="GST C-terminal domain-containing protein" evidence="1">
    <location>
        <begin position="28"/>
        <end position="398"/>
    </location>
</feature>
<feature type="domain" description="GST C-terminal" evidence="2">
    <location>
        <begin position="245"/>
        <end position="379"/>
    </location>
</feature>
<dbReference type="SUPFAM" id="SSF47616">
    <property type="entry name" value="GST C-terminal domain-like"/>
    <property type="match status" value="1"/>
</dbReference>
<accession>A0A8J9X1F6</accession>
<dbReference type="Gene3D" id="3.40.30.10">
    <property type="entry name" value="Glutaredoxin"/>
    <property type="match status" value="1"/>
</dbReference>
<reference evidence="3" key="1">
    <citation type="submission" date="2022-02" db="EMBL/GenBank/DDBJ databases">
        <authorList>
            <person name="Giguere J D."/>
        </authorList>
    </citation>
    <scope>NUCLEOTIDE SEQUENCE</scope>
    <source>
        <strain evidence="3">CCAP 1055/1</strain>
    </source>
</reference>
<dbReference type="InterPro" id="IPR016639">
    <property type="entry name" value="GST_Omega/GSH"/>
</dbReference>
<sequence>MRLCRVFSLPVFVAWCILDGPRPCTRASAFHIPKVVVSRCIRNSQSATLSSTVLGVKIDKGFNLLELAGGVVPQGNLVKTAKEGWKFIWKRMMAELAPQDETGNYQRPSYKFQGRLGTTEFPDEAGRYHLYLGNPCPWCHRCLLAVNLLNLRDGISLTRLEDNPEKASRGGWIFSSTDRDPFGNKDLREVYDQLSPGYRGRCTAPLLVDKKSRRIVSNESSDIVRMLNSVRLGGDPGIQRFNLYPEELTQEIDKTNEWVYDMVNNGVYRCGFATTQAAYDEASSSVREGLAKVEKQLYNRNFLLGDQFSEADLRLLPTMLRFDCAYAPLFRAGGAHLRIRSDYPEIYAWLKRCWGLEGVSSSIDLPDACGSYYRQLFPLNPSGIVPTPVTAASLGLER</sequence>
<dbReference type="InterPro" id="IPR036282">
    <property type="entry name" value="Glutathione-S-Trfase_C_sf"/>
</dbReference>
<dbReference type="EMBL" id="OU594952">
    <property type="protein sequence ID" value="CAG9279034.1"/>
    <property type="molecule type" value="Genomic_DNA"/>
</dbReference>
<dbReference type="InterPro" id="IPR010987">
    <property type="entry name" value="Glutathione-S-Trfase_C-like"/>
</dbReference>
<dbReference type="PANTHER" id="PTHR32419">
    <property type="entry name" value="GLUTATHIONYL-HYDROQUINONE REDUCTASE"/>
    <property type="match status" value="1"/>
</dbReference>
<dbReference type="AlphaFoldDB" id="A0A8J9X1F6"/>
<gene>
    <name evidence="3" type="ORF">PTTT1_LOCUS8794</name>
</gene>
<dbReference type="Pfam" id="PF13410">
    <property type="entry name" value="GST_C_2"/>
    <property type="match status" value="1"/>
</dbReference>
<name>A0A8J9X1F6_PHATR</name>
<dbReference type="PROSITE" id="PS50405">
    <property type="entry name" value="GST_CTER"/>
    <property type="match status" value="1"/>
</dbReference>
<dbReference type="Proteomes" id="UP000836788">
    <property type="component" value="Chromosome 11"/>
</dbReference>
<keyword evidence="1" id="KW-0732">Signal</keyword>
<dbReference type="InterPro" id="IPR036249">
    <property type="entry name" value="Thioredoxin-like_sf"/>
</dbReference>
<dbReference type="CDD" id="cd03190">
    <property type="entry name" value="GST_C_Omega_like"/>
    <property type="match status" value="1"/>
</dbReference>
<dbReference type="Gene3D" id="1.20.1050.10">
    <property type="match status" value="1"/>
</dbReference>
<dbReference type="Pfam" id="PF13409">
    <property type="entry name" value="GST_N_2"/>
    <property type="match status" value="1"/>
</dbReference>
<dbReference type="PANTHER" id="PTHR32419:SF6">
    <property type="entry name" value="GLUTATHIONE S-TRANSFERASE OMEGA-LIKE 1-RELATED"/>
    <property type="match status" value="1"/>
</dbReference>